<reference evidence="2 3" key="1">
    <citation type="submission" date="2017-10" db="EMBL/GenBank/DDBJ databases">
        <title>Genomics of the genus Arcobacter.</title>
        <authorList>
            <person name="Perez-Cataluna A."/>
            <person name="Figueras M.J."/>
        </authorList>
    </citation>
    <scope>NUCLEOTIDE SEQUENCE [LARGE SCALE GENOMIC DNA]</scope>
    <source>
        <strain evidence="2 3">CECT 8987</strain>
    </source>
</reference>
<name>A0A4Q0XS32_9BACT</name>
<gene>
    <name evidence="2" type="ORF">CRV04_04680</name>
</gene>
<keyword evidence="1" id="KW-0812">Transmembrane</keyword>
<keyword evidence="3" id="KW-1185">Reference proteome</keyword>
<proteinExistence type="predicted"/>
<evidence type="ECO:0000313" key="2">
    <source>
        <dbReference type="EMBL" id="RXJ60300.1"/>
    </source>
</evidence>
<keyword evidence="1" id="KW-1133">Transmembrane helix</keyword>
<evidence type="ECO:0000313" key="3">
    <source>
        <dbReference type="Proteomes" id="UP000290657"/>
    </source>
</evidence>
<dbReference type="Proteomes" id="UP000290657">
    <property type="component" value="Unassembled WGS sequence"/>
</dbReference>
<protein>
    <submittedName>
        <fullName evidence="2">Uncharacterized protein</fullName>
    </submittedName>
</protein>
<sequence length="66" mass="7837">MKKISFLFMLLIFFFSLLNFYIIPLVKSIDLKESFVLLFGFWFVVIVVLYFVSNALALRDYNNKGE</sequence>
<organism evidence="2 3">
    <name type="scientific">Candidatus Marinarcus aquaticus</name>
    <dbReference type="NCBI Taxonomy" id="2044504"/>
    <lineage>
        <taxon>Bacteria</taxon>
        <taxon>Pseudomonadati</taxon>
        <taxon>Campylobacterota</taxon>
        <taxon>Epsilonproteobacteria</taxon>
        <taxon>Campylobacterales</taxon>
        <taxon>Arcobacteraceae</taxon>
        <taxon>Candidatus Marinarcus</taxon>
    </lineage>
</organism>
<comment type="caution">
    <text evidence="2">The sequence shown here is derived from an EMBL/GenBank/DDBJ whole genome shotgun (WGS) entry which is preliminary data.</text>
</comment>
<accession>A0A4Q0XS32</accession>
<dbReference type="EMBL" id="PDKN01000002">
    <property type="protein sequence ID" value="RXJ60300.1"/>
    <property type="molecule type" value="Genomic_DNA"/>
</dbReference>
<feature type="transmembrane region" description="Helical" evidence="1">
    <location>
        <begin position="35"/>
        <end position="57"/>
    </location>
</feature>
<keyword evidence="1" id="KW-0472">Membrane</keyword>
<evidence type="ECO:0000256" key="1">
    <source>
        <dbReference type="SAM" id="Phobius"/>
    </source>
</evidence>
<dbReference type="RefSeq" id="WP_128995649.1">
    <property type="nucleotide sequence ID" value="NZ_PDKN01000002.1"/>
</dbReference>
<dbReference type="AlphaFoldDB" id="A0A4Q0XS32"/>
<feature type="transmembrane region" description="Helical" evidence="1">
    <location>
        <begin position="6"/>
        <end position="23"/>
    </location>
</feature>